<evidence type="ECO:0000256" key="4">
    <source>
        <dbReference type="ARBA" id="ARBA00022771"/>
    </source>
</evidence>
<keyword evidence="11" id="KW-1185">Reference proteome</keyword>
<dbReference type="InterPro" id="IPR036236">
    <property type="entry name" value="Znf_C2H2_sf"/>
</dbReference>
<keyword evidence="4 8" id="KW-0863">Zinc-finger</keyword>
<dbReference type="FunFam" id="3.30.160.60:FF:000446">
    <property type="entry name" value="Zinc finger protein"/>
    <property type="match status" value="1"/>
</dbReference>
<dbReference type="Proteomes" id="UP001054837">
    <property type="component" value="Unassembled WGS sequence"/>
</dbReference>
<comment type="similarity">
    <text evidence="7">Belongs to the snail C2H2-type zinc-finger protein family.</text>
</comment>
<dbReference type="SMART" id="SM00355">
    <property type="entry name" value="ZnF_C2H2"/>
    <property type="match status" value="3"/>
</dbReference>
<dbReference type="GO" id="GO:0000978">
    <property type="term" value="F:RNA polymerase II cis-regulatory region sequence-specific DNA binding"/>
    <property type="evidence" value="ECO:0007669"/>
    <property type="project" value="TreeGrafter"/>
</dbReference>
<evidence type="ECO:0000313" key="10">
    <source>
        <dbReference type="EMBL" id="GIX67856.1"/>
    </source>
</evidence>
<keyword evidence="5" id="KW-0862">Zinc</keyword>
<dbReference type="AlphaFoldDB" id="A0AAV4M900"/>
<comment type="caution">
    <text evidence="10">The sequence shown here is derived from an EMBL/GenBank/DDBJ whole genome shotgun (WGS) entry which is preliminary data.</text>
</comment>
<keyword evidence="3" id="KW-0677">Repeat</keyword>
<evidence type="ECO:0000256" key="1">
    <source>
        <dbReference type="ARBA" id="ARBA00004123"/>
    </source>
</evidence>
<dbReference type="PROSITE" id="PS00028">
    <property type="entry name" value="ZINC_FINGER_C2H2_1"/>
    <property type="match status" value="3"/>
</dbReference>
<dbReference type="GO" id="GO:0000981">
    <property type="term" value="F:DNA-binding transcription factor activity, RNA polymerase II-specific"/>
    <property type="evidence" value="ECO:0007669"/>
    <property type="project" value="TreeGrafter"/>
</dbReference>
<feature type="domain" description="C2H2-type" evidence="9">
    <location>
        <begin position="65"/>
        <end position="91"/>
    </location>
</feature>
<dbReference type="GO" id="GO:0005634">
    <property type="term" value="C:nucleus"/>
    <property type="evidence" value="ECO:0007669"/>
    <property type="project" value="UniProtKB-SubCell"/>
</dbReference>
<dbReference type="SUPFAM" id="SSF57667">
    <property type="entry name" value="beta-beta-alpha zinc fingers"/>
    <property type="match status" value="1"/>
</dbReference>
<organism evidence="10 11">
    <name type="scientific">Caerostris darwini</name>
    <dbReference type="NCBI Taxonomy" id="1538125"/>
    <lineage>
        <taxon>Eukaryota</taxon>
        <taxon>Metazoa</taxon>
        <taxon>Ecdysozoa</taxon>
        <taxon>Arthropoda</taxon>
        <taxon>Chelicerata</taxon>
        <taxon>Arachnida</taxon>
        <taxon>Araneae</taxon>
        <taxon>Araneomorphae</taxon>
        <taxon>Entelegynae</taxon>
        <taxon>Araneoidea</taxon>
        <taxon>Araneidae</taxon>
        <taxon>Caerostris</taxon>
    </lineage>
</organism>
<dbReference type="EMBL" id="BPLQ01000130">
    <property type="protein sequence ID" value="GIX67856.1"/>
    <property type="molecule type" value="Genomic_DNA"/>
</dbReference>
<accession>A0AAV4M900</accession>
<dbReference type="InterPro" id="IPR050527">
    <property type="entry name" value="Snail/Krueppel_Znf"/>
</dbReference>
<evidence type="ECO:0000256" key="7">
    <source>
        <dbReference type="ARBA" id="ARBA00037948"/>
    </source>
</evidence>
<protein>
    <recommendedName>
        <fullName evidence="9">C2H2-type domain-containing protein</fullName>
    </recommendedName>
</protein>
<dbReference type="PANTHER" id="PTHR24388">
    <property type="entry name" value="ZINC FINGER PROTEIN"/>
    <property type="match status" value="1"/>
</dbReference>
<dbReference type="GO" id="GO:0008270">
    <property type="term" value="F:zinc ion binding"/>
    <property type="evidence" value="ECO:0007669"/>
    <property type="project" value="UniProtKB-KW"/>
</dbReference>
<evidence type="ECO:0000256" key="2">
    <source>
        <dbReference type="ARBA" id="ARBA00022723"/>
    </source>
</evidence>
<keyword evidence="6" id="KW-0539">Nucleus</keyword>
<evidence type="ECO:0000256" key="6">
    <source>
        <dbReference type="ARBA" id="ARBA00023242"/>
    </source>
</evidence>
<evidence type="ECO:0000256" key="3">
    <source>
        <dbReference type="ARBA" id="ARBA00022737"/>
    </source>
</evidence>
<gene>
    <name evidence="10" type="ORF">CDAR_459171</name>
</gene>
<dbReference type="InterPro" id="IPR013087">
    <property type="entry name" value="Znf_C2H2_type"/>
</dbReference>
<sequence length="91" mass="10673">MHSGERPYRCSDCRKDFSVLSSLKNHQRLHIRQRPYPCPHCEYRCTQLGHLKMHVASAHTGVFRHNCDLCDKGFHAPGLLRDHVQKKHQET</sequence>
<dbReference type="FunFam" id="3.30.160.60:FF:000358">
    <property type="entry name" value="zinc finger protein 24"/>
    <property type="match status" value="1"/>
</dbReference>
<evidence type="ECO:0000259" key="9">
    <source>
        <dbReference type="PROSITE" id="PS50157"/>
    </source>
</evidence>
<comment type="subcellular location">
    <subcellularLocation>
        <location evidence="1">Nucleus</location>
    </subcellularLocation>
</comment>
<proteinExistence type="inferred from homology"/>
<dbReference type="PROSITE" id="PS50157">
    <property type="entry name" value="ZINC_FINGER_C2H2_2"/>
    <property type="match status" value="2"/>
</dbReference>
<reference evidence="10 11" key="1">
    <citation type="submission" date="2021-06" db="EMBL/GenBank/DDBJ databases">
        <title>Caerostris darwini draft genome.</title>
        <authorList>
            <person name="Kono N."/>
            <person name="Arakawa K."/>
        </authorList>
    </citation>
    <scope>NUCLEOTIDE SEQUENCE [LARGE SCALE GENOMIC DNA]</scope>
</reference>
<feature type="domain" description="C2H2-type" evidence="9">
    <location>
        <begin position="8"/>
        <end position="35"/>
    </location>
</feature>
<dbReference type="Gene3D" id="3.30.160.60">
    <property type="entry name" value="Classic Zinc Finger"/>
    <property type="match status" value="2"/>
</dbReference>
<evidence type="ECO:0000313" key="11">
    <source>
        <dbReference type="Proteomes" id="UP001054837"/>
    </source>
</evidence>
<keyword evidence="2" id="KW-0479">Metal-binding</keyword>
<name>A0AAV4M900_9ARAC</name>
<evidence type="ECO:0000256" key="5">
    <source>
        <dbReference type="ARBA" id="ARBA00022833"/>
    </source>
</evidence>
<evidence type="ECO:0000256" key="8">
    <source>
        <dbReference type="PROSITE-ProRule" id="PRU00042"/>
    </source>
</evidence>
<dbReference type="PANTHER" id="PTHR24388:SF54">
    <property type="entry name" value="PROTEIN ESCARGOT"/>
    <property type="match status" value="1"/>
</dbReference>
<dbReference type="Pfam" id="PF00096">
    <property type="entry name" value="zf-C2H2"/>
    <property type="match status" value="2"/>
</dbReference>